<keyword evidence="4 8" id="KW-0808">Transferase</keyword>
<reference evidence="10 11" key="1">
    <citation type="journal article" date="2015" name="Nature">
        <title>rRNA introns, odd ribosomes, and small enigmatic genomes across a large radiation of phyla.</title>
        <authorList>
            <person name="Brown C.T."/>
            <person name="Hug L.A."/>
            <person name="Thomas B.C."/>
            <person name="Sharon I."/>
            <person name="Castelle C.J."/>
            <person name="Singh A."/>
            <person name="Wilkins M.J."/>
            <person name="Williams K.H."/>
            <person name="Banfield J.F."/>
        </authorList>
    </citation>
    <scope>NUCLEOTIDE SEQUENCE [LARGE SCALE GENOMIC DNA]</scope>
</reference>
<evidence type="ECO:0000256" key="3">
    <source>
        <dbReference type="ARBA" id="ARBA00022634"/>
    </source>
</evidence>
<dbReference type="InterPro" id="IPR027417">
    <property type="entry name" value="P-loop_NTPase"/>
</dbReference>
<dbReference type="Pfam" id="PF00265">
    <property type="entry name" value="TK"/>
    <property type="match status" value="1"/>
</dbReference>
<dbReference type="EMBL" id="LBXD01000044">
    <property type="protein sequence ID" value="KKR22274.1"/>
    <property type="molecule type" value="Genomic_DNA"/>
</dbReference>
<evidence type="ECO:0000256" key="6">
    <source>
        <dbReference type="ARBA" id="ARBA00022777"/>
    </source>
</evidence>
<dbReference type="Proteomes" id="UP000034764">
    <property type="component" value="Unassembled WGS sequence"/>
</dbReference>
<sequence>MIIIDSAHFIEEIHMADIIVVEGPMRSGKSEEIIAEANKYRIAGKKVLIIKPKIDMRTRGVIASRKWEVGGPVLTNELMAHEIINEEHLRDLIRRYRPEIIVADECQFFDTWFYDVIFYASKQLNIPVWLAGLGLDAWQKPFRIMPDLLALADIVIKKTAVCSKCRRLGARFTQKLYGSSEQIEVGDALYEPRCEKCHTMPPV</sequence>
<keyword evidence="7 8" id="KW-0067">ATP-binding</keyword>
<evidence type="ECO:0000256" key="9">
    <source>
        <dbReference type="RuleBase" id="RU004165"/>
    </source>
</evidence>
<evidence type="ECO:0000313" key="10">
    <source>
        <dbReference type="EMBL" id="KKR22274.1"/>
    </source>
</evidence>
<dbReference type="Gene3D" id="3.30.60.20">
    <property type="match status" value="1"/>
</dbReference>
<dbReference type="GO" id="GO:0071897">
    <property type="term" value="P:DNA biosynthetic process"/>
    <property type="evidence" value="ECO:0007669"/>
    <property type="project" value="UniProtKB-KW"/>
</dbReference>
<dbReference type="PIRSF" id="PIRSF035805">
    <property type="entry name" value="TK_cell"/>
    <property type="match status" value="1"/>
</dbReference>
<dbReference type="GO" id="GO:0004797">
    <property type="term" value="F:thymidine kinase activity"/>
    <property type="evidence" value="ECO:0007669"/>
    <property type="project" value="UniProtKB-EC"/>
</dbReference>
<evidence type="ECO:0000313" key="11">
    <source>
        <dbReference type="Proteomes" id="UP000034764"/>
    </source>
</evidence>
<dbReference type="PANTHER" id="PTHR11441">
    <property type="entry name" value="THYMIDINE KINASE"/>
    <property type="match status" value="1"/>
</dbReference>
<evidence type="ECO:0000256" key="7">
    <source>
        <dbReference type="ARBA" id="ARBA00022840"/>
    </source>
</evidence>
<dbReference type="Gene3D" id="3.40.50.300">
    <property type="entry name" value="P-loop containing nucleotide triphosphate hydrolases"/>
    <property type="match status" value="1"/>
</dbReference>
<accession>A0A0G0P1Z6</accession>
<dbReference type="GO" id="GO:0046104">
    <property type="term" value="P:thymidine metabolic process"/>
    <property type="evidence" value="ECO:0007669"/>
    <property type="project" value="TreeGrafter"/>
</dbReference>
<dbReference type="SUPFAM" id="SSF52540">
    <property type="entry name" value="P-loop containing nucleoside triphosphate hydrolases"/>
    <property type="match status" value="1"/>
</dbReference>
<gene>
    <name evidence="10" type="ORF">UT53_C0044G0007</name>
</gene>
<dbReference type="GO" id="GO:0005829">
    <property type="term" value="C:cytosol"/>
    <property type="evidence" value="ECO:0007669"/>
    <property type="project" value="TreeGrafter"/>
</dbReference>
<keyword evidence="3 8" id="KW-0237">DNA synthesis</keyword>
<dbReference type="AlphaFoldDB" id="A0A0G0P1Z6"/>
<organism evidence="10 11">
    <name type="scientific">Candidatus Yanofskybacteria bacterium GW2011_GWD2_39_48</name>
    <dbReference type="NCBI Taxonomy" id="1619031"/>
    <lineage>
        <taxon>Bacteria</taxon>
        <taxon>Candidatus Yanofskyibacteriota</taxon>
    </lineage>
</organism>
<dbReference type="EC" id="2.7.1.21" evidence="2 8"/>
<evidence type="ECO:0000256" key="5">
    <source>
        <dbReference type="ARBA" id="ARBA00022741"/>
    </source>
</evidence>
<dbReference type="PANTHER" id="PTHR11441:SF0">
    <property type="entry name" value="THYMIDINE KINASE, CYTOSOLIC"/>
    <property type="match status" value="1"/>
</dbReference>
<dbReference type="GO" id="GO:0005524">
    <property type="term" value="F:ATP binding"/>
    <property type="evidence" value="ECO:0007669"/>
    <property type="project" value="UniProtKB-KW"/>
</dbReference>
<keyword evidence="5 8" id="KW-0547">Nucleotide-binding</keyword>
<dbReference type="SUPFAM" id="SSF57716">
    <property type="entry name" value="Glucocorticoid receptor-like (DNA-binding domain)"/>
    <property type="match status" value="1"/>
</dbReference>
<keyword evidence="6 8" id="KW-0418">Kinase</keyword>
<comment type="caution">
    <text evidence="10">The sequence shown here is derived from an EMBL/GenBank/DDBJ whole genome shotgun (WGS) entry which is preliminary data.</text>
</comment>
<comment type="catalytic activity">
    <reaction evidence="8">
        <text>thymidine + ATP = dTMP + ADP + H(+)</text>
        <dbReference type="Rhea" id="RHEA:19129"/>
        <dbReference type="ChEBI" id="CHEBI:15378"/>
        <dbReference type="ChEBI" id="CHEBI:17748"/>
        <dbReference type="ChEBI" id="CHEBI:30616"/>
        <dbReference type="ChEBI" id="CHEBI:63528"/>
        <dbReference type="ChEBI" id="CHEBI:456216"/>
        <dbReference type="EC" id="2.7.1.21"/>
    </reaction>
</comment>
<proteinExistence type="inferred from homology"/>
<protein>
    <recommendedName>
        <fullName evidence="2 8">Thymidine kinase</fullName>
        <ecNumber evidence="2 8">2.7.1.21</ecNumber>
    </recommendedName>
</protein>
<evidence type="ECO:0000256" key="1">
    <source>
        <dbReference type="ARBA" id="ARBA00007587"/>
    </source>
</evidence>
<comment type="similarity">
    <text evidence="1 9">Belongs to the thymidine kinase family.</text>
</comment>
<dbReference type="InterPro" id="IPR001267">
    <property type="entry name" value="Thymidine_kinase"/>
</dbReference>
<evidence type="ECO:0000256" key="4">
    <source>
        <dbReference type="ARBA" id="ARBA00022679"/>
    </source>
</evidence>
<evidence type="ECO:0000256" key="8">
    <source>
        <dbReference type="RuleBase" id="RU000544"/>
    </source>
</evidence>
<name>A0A0G0P1Z6_9BACT</name>
<evidence type="ECO:0000256" key="2">
    <source>
        <dbReference type="ARBA" id="ARBA00012118"/>
    </source>
</evidence>